<feature type="transmembrane region" description="Helical" evidence="8">
    <location>
        <begin position="133"/>
        <end position="155"/>
    </location>
</feature>
<keyword evidence="4" id="KW-1003">Cell membrane</keyword>
<keyword evidence="3" id="KW-0813">Transport</keyword>
<dbReference type="PANTHER" id="PTHR43302">
    <property type="entry name" value="TRANSPORTER ARSB-RELATED"/>
    <property type="match status" value="1"/>
</dbReference>
<keyword evidence="7 8" id="KW-0472">Membrane</keyword>
<comment type="similarity">
    <text evidence="2">Belongs to the CitM (TC 2.A.11) transporter family.</text>
</comment>
<reference evidence="10" key="1">
    <citation type="journal article" date="2020" name="mSystems">
        <title>Genome- and Community-Level Interaction Insights into Carbon Utilization and Element Cycling Functions of Hydrothermarchaeota in Hydrothermal Sediment.</title>
        <authorList>
            <person name="Zhou Z."/>
            <person name="Liu Y."/>
            <person name="Xu W."/>
            <person name="Pan J."/>
            <person name="Luo Z.H."/>
            <person name="Li M."/>
        </authorList>
    </citation>
    <scope>NUCLEOTIDE SEQUENCE [LARGE SCALE GENOMIC DNA]</scope>
    <source>
        <strain evidence="10">SpSt-767</strain>
    </source>
</reference>
<dbReference type="GO" id="GO:0005886">
    <property type="term" value="C:plasma membrane"/>
    <property type="evidence" value="ECO:0007669"/>
    <property type="project" value="UniProtKB-SubCell"/>
</dbReference>
<evidence type="ECO:0000256" key="8">
    <source>
        <dbReference type="SAM" id="Phobius"/>
    </source>
</evidence>
<proteinExistence type="inferred from homology"/>
<dbReference type="AlphaFoldDB" id="A0A7V6A247"/>
<feature type="transmembrane region" description="Helical" evidence="8">
    <location>
        <begin position="96"/>
        <end position="113"/>
    </location>
</feature>
<keyword evidence="5 8" id="KW-0812">Transmembrane</keyword>
<evidence type="ECO:0000256" key="6">
    <source>
        <dbReference type="ARBA" id="ARBA00022989"/>
    </source>
</evidence>
<feature type="transmembrane region" description="Helical" evidence="8">
    <location>
        <begin position="58"/>
        <end position="75"/>
    </location>
</feature>
<evidence type="ECO:0000256" key="7">
    <source>
        <dbReference type="ARBA" id="ARBA00023136"/>
    </source>
</evidence>
<evidence type="ECO:0000259" key="9">
    <source>
        <dbReference type="Pfam" id="PF03600"/>
    </source>
</evidence>
<feature type="domain" description="Citrate transporter-like" evidence="9">
    <location>
        <begin position="15"/>
        <end position="361"/>
    </location>
</feature>
<feature type="transmembrane region" description="Helical" evidence="8">
    <location>
        <begin position="175"/>
        <end position="199"/>
    </location>
</feature>
<evidence type="ECO:0000256" key="2">
    <source>
        <dbReference type="ARBA" id="ARBA00009843"/>
    </source>
</evidence>
<organism evidence="10">
    <name type="scientific">Desulfobacca acetoxidans</name>
    <dbReference type="NCBI Taxonomy" id="60893"/>
    <lineage>
        <taxon>Bacteria</taxon>
        <taxon>Pseudomonadati</taxon>
        <taxon>Thermodesulfobacteriota</taxon>
        <taxon>Desulfobaccia</taxon>
        <taxon>Desulfobaccales</taxon>
        <taxon>Desulfobaccaceae</taxon>
        <taxon>Desulfobacca</taxon>
    </lineage>
</organism>
<dbReference type="InterPro" id="IPR000802">
    <property type="entry name" value="Arsenical_pump_ArsB"/>
</dbReference>
<dbReference type="EMBL" id="DTGR01000056">
    <property type="protein sequence ID" value="HHS28812.1"/>
    <property type="molecule type" value="Genomic_DNA"/>
</dbReference>
<feature type="transmembrane region" description="Helical" evidence="8">
    <location>
        <begin position="388"/>
        <end position="416"/>
    </location>
</feature>
<evidence type="ECO:0000256" key="1">
    <source>
        <dbReference type="ARBA" id="ARBA00004651"/>
    </source>
</evidence>
<evidence type="ECO:0000256" key="5">
    <source>
        <dbReference type="ARBA" id="ARBA00022692"/>
    </source>
</evidence>
<keyword evidence="6 8" id="KW-1133">Transmembrane helix</keyword>
<dbReference type="Pfam" id="PF03600">
    <property type="entry name" value="CitMHS"/>
    <property type="match status" value="1"/>
</dbReference>
<dbReference type="PANTHER" id="PTHR43302:SF5">
    <property type="entry name" value="TRANSPORTER ARSB-RELATED"/>
    <property type="match status" value="1"/>
</dbReference>
<feature type="transmembrane region" description="Helical" evidence="8">
    <location>
        <begin position="6"/>
        <end position="22"/>
    </location>
</feature>
<sequence>MILLNLAAPIFIFTYILIALGENSPRKLDRPTSTLVGGVLMIISGSLSRQAAFAAININTLVLLFGMMVLIVILLKSNFPTWLANRLLMRCRHPRTLLFWIILTGGVAAPLMLNDTVCLLGTPLLLEVAAQAGISAIPLLLALATSANIGSVMTLTGNPQNMLIGYASEWTWSGFALRMVPIGLVCLIADWAMLSLLFHKTLKNGLLNWPESQASSLKVDWPVAIKGLIVFVGMTGAFLYGFPMDLTAVTAAAFLLVWVNRPPRQTLAEVDWSLILFFAGLFVVTEGFVKAENSLLRILEHHLNLQQTQITWTLVWQFAGISVVGSNVFSNVPLVLILSHWVKQAAHSGFFWLLLALTSTFAGNLTLFGSMANIIVAQGSQGRERLSYVNFLYVGIPVTVVTTLIGVVCLLLFNFWGWL</sequence>
<accession>A0A7V6A247</accession>
<name>A0A7V6A247_9BACT</name>
<comment type="caution">
    <text evidence="10">The sequence shown here is derived from an EMBL/GenBank/DDBJ whole genome shotgun (WGS) entry which is preliminary data.</text>
</comment>
<dbReference type="InterPro" id="IPR004680">
    <property type="entry name" value="Cit_transptr-like_dom"/>
</dbReference>
<feature type="transmembrane region" description="Helical" evidence="8">
    <location>
        <begin position="350"/>
        <end position="376"/>
    </location>
</feature>
<protein>
    <submittedName>
        <fullName evidence="10">Anion transporter</fullName>
    </submittedName>
</protein>
<evidence type="ECO:0000256" key="4">
    <source>
        <dbReference type="ARBA" id="ARBA00022475"/>
    </source>
</evidence>
<feature type="transmembrane region" description="Helical" evidence="8">
    <location>
        <begin position="272"/>
        <end position="289"/>
    </location>
</feature>
<comment type="subcellular location">
    <subcellularLocation>
        <location evidence="1">Cell membrane</location>
        <topology evidence="1">Multi-pass membrane protein</topology>
    </subcellularLocation>
</comment>
<evidence type="ECO:0000256" key="3">
    <source>
        <dbReference type="ARBA" id="ARBA00022448"/>
    </source>
</evidence>
<feature type="transmembrane region" description="Helical" evidence="8">
    <location>
        <begin position="244"/>
        <end position="260"/>
    </location>
</feature>
<dbReference type="GO" id="GO:0015105">
    <property type="term" value="F:arsenite transmembrane transporter activity"/>
    <property type="evidence" value="ECO:0007669"/>
    <property type="project" value="InterPro"/>
</dbReference>
<dbReference type="PRINTS" id="PR00758">
    <property type="entry name" value="ARSENICPUMP"/>
</dbReference>
<gene>
    <name evidence="10" type="ORF">ENV52_03810</name>
</gene>
<evidence type="ECO:0000313" key="10">
    <source>
        <dbReference type="EMBL" id="HHS28812.1"/>
    </source>
</evidence>